<protein>
    <submittedName>
        <fullName evidence="1">Uncharacterized protein</fullName>
    </submittedName>
</protein>
<name>A0A9D4D423_DREPO</name>
<reference evidence="1" key="1">
    <citation type="journal article" date="2019" name="bioRxiv">
        <title>The Genome of the Zebra Mussel, Dreissena polymorpha: A Resource for Invasive Species Research.</title>
        <authorList>
            <person name="McCartney M.A."/>
            <person name="Auch B."/>
            <person name="Kono T."/>
            <person name="Mallez S."/>
            <person name="Zhang Y."/>
            <person name="Obille A."/>
            <person name="Becker A."/>
            <person name="Abrahante J.E."/>
            <person name="Garbe J."/>
            <person name="Badalamenti J.P."/>
            <person name="Herman A."/>
            <person name="Mangelson H."/>
            <person name="Liachko I."/>
            <person name="Sullivan S."/>
            <person name="Sone E.D."/>
            <person name="Koren S."/>
            <person name="Silverstein K.A.T."/>
            <person name="Beckman K.B."/>
            <person name="Gohl D.M."/>
        </authorList>
    </citation>
    <scope>NUCLEOTIDE SEQUENCE</scope>
    <source>
        <strain evidence="1">Duluth1</strain>
        <tissue evidence="1">Whole animal</tissue>
    </source>
</reference>
<sequence>MPNAIPNINTNTFGQVYRRNRHYLIRTNEGFQDVSDFTHDVLARNHSSTDKQVNNQHTIVC</sequence>
<dbReference type="EMBL" id="JAIWYP010000011">
    <property type="protein sequence ID" value="KAH3738392.1"/>
    <property type="molecule type" value="Genomic_DNA"/>
</dbReference>
<comment type="caution">
    <text evidence="1">The sequence shown here is derived from an EMBL/GenBank/DDBJ whole genome shotgun (WGS) entry which is preliminary data.</text>
</comment>
<accession>A0A9D4D423</accession>
<keyword evidence="2" id="KW-1185">Reference proteome</keyword>
<dbReference type="Proteomes" id="UP000828390">
    <property type="component" value="Unassembled WGS sequence"/>
</dbReference>
<reference evidence="1" key="2">
    <citation type="submission" date="2020-11" db="EMBL/GenBank/DDBJ databases">
        <authorList>
            <person name="McCartney M.A."/>
            <person name="Auch B."/>
            <person name="Kono T."/>
            <person name="Mallez S."/>
            <person name="Becker A."/>
            <person name="Gohl D.M."/>
            <person name="Silverstein K.A.T."/>
            <person name="Koren S."/>
            <person name="Bechman K.B."/>
            <person name="Herman A."/>
            <person name="Abrahante J.E."/>
            <person name="Garbe J."/>
        </authorList>
    </citation>
    <scope>NUCLEOTIDE SEQUENCE</scope>
    <source>
        <strain evidence="1">Duluth1</strain>
        <tissue evidence="1">Whole animal</tissue>
    </source>
</reference>
<organism evidence="1 2">
    <name type="scientific">Dreissena polymorpha</name>
    <name type="common">Zebra mussel</name>
    <name type="synonym">Mytilus polymorpha</name>
    <dbReference type="NCBI Taxonomy" id="45954"/>
    <lineage>
        <taxon>Eukaryota</taxon>
        <taxon>Metazoa</taxon>
        <taxon>Spiralia</taxon>
        <taxon>Lophotrochozoa</taxon>
        <taxon>Mollusca</taxon>
        <taxon>Bivalvia</taxon>
        <taxon>Autobranchia</taxon>
        <taxon>Heteroconchia</taxon>
        <taxon>Euheterodonta</taxon>
        <taxon>Imparidentia</taxon>
        <taxon>Neoheterodontei</taxon>
        <taxon>Myida</taxon>
        <taxon>Dreissenoidea</taxon>
        <taxon>Dreissenidae</taxon>
        <taxon>Dreissena</taxon>
    </lineage>
</organism>
<gene>
    <name evidence="1" type="ORF">DPMN_045025</name>
</gene>
<evidence type="ECO:0000313" key="1">
    <source>
        <dbReference type="EMBL" id="KAH3738392.1"/>
    </source>
</evidence>
<evidence type="ECO:0000313" key="2">
    <source>
        <dbReference type="Proteomes" id="UP000828390"/>
    </source>
</evidence>
<dbReference type="AlphaFoldDB" id="A0A9D4D423"/>
<proteinExistence type="predicted"/>